<dbReference type="AlphaFoldDB" id="A0A3N2PSU4"/>
<name>A0A3N2PSU4_SODAK</name>
<sequence>MPGPSSSNRWREPRHTTSMLSICRADMCPPSLQWHTLMPRQEGGIAGRGFENQSRINMIATCRCVATYKTLSKEHFSLWGGLTRRYHLAKSRSCRRDSDKQHETPQFSMIPVRALVIVHGPSPRELKPGDRTRGHWIAFALFQLQRIPYSPIDYGPPISLNNTQYHILKALLIFSSVPSLDTVLTRNGSFSVRRSFFYNRIFTTAAAVNSPVLILVPAIRTTSAVTSNPPCIASTFTPPTIRKLSSPEPLLPSIAFTNATASFPIRSH</sequence>
<accession>A0A3N2PSU4</accession>
<evidence type="ECO:0000313" key="1">
    <source>
        <dbReference type="EMBL" id="ROT37593.1"/>
    </source>
</evidence>
<dbReference type="GeneID" id="39582833"/>
<protein>
    <submittedName>
        <fullName evidence="1">Uncharacterized protein</fullName>
    </submittedName>
</protein>
<organism evidence="1 2">
    <name type="scientific">Sodiomyces alkalinus (strain CBS 110278 / VKM F-3762 / F11)</name>
    <name type="common">Alkaliphilic filamentous fungus</name>
    <dbReference type="NCBI Taxonomy" id="1314773"/>
    <lineage>
        <taxon>Eukaryota</taxon>
        <taxon>Fungi</taxon>
        <taxon>Dikarya</taxon>
        <taxon>Ascomycota</taxon>
        <taxon>Pezizomycotina</taxon>
        <taxon>Sordariomycetes</taxon>
        <taxon>Hypocreomycetidae</taxon>
        <taxon>Glomerellales</taxon>
        <taxon>Plectosphaerellaceae</taxon>
        <taxon>Sodiomyces</taxon>
    </lineage>
</organism>
<dbReference type="Proteomes" id="UP000272025">
    <property type="component" value="Unassembled WGS sequence"/>
</dbReference>
<proteinExistence type="predicted"/>
<evidence type="ECO:0000313" key="2">
    <source>
        <dbReference type="Proteomes" id="UP000272025"/>
    </source>
</evidence>
<reference evidence="1 2" key="1">
    <citation type="journal article" date="2018" name="Mol. Ecol.">
        <title>The obligate alkalophilic soda-lake fungus Sodiomyces alkalinus has shifted to a protein diet.</title>
        <authorList>
            <person name="Grum-Grzhimaylo A.A."/>
            <person name="Falkoski D.L."/>
            <person name="van den Heuvel J."/>
            <person name="Valero-Jimenez C.A."/>
            <person name="Min B."/>
            <person name="Choi I.G."/>
            <person name="Lipzen A."/>
            <person name="Daum C.G."/>
            <person name="Aanen D.K."/>
            <person name="Tsang A."/>
            <person name="Henrissat B."/>
            <person name="Bilanenko E.N."/>
            <person name="de Vries R.P."/>
            <person name="van Kan J.A.L."/>
            <person name="Grigoriev I.V."/>
            <person name="Debets A.J.M."/>
        </authorList>
    </citation>
    <scope>NUCLEOTIDE SEQUENCE [LARGE SCALE GENOMIC DNA]</scope>
    <source>
        <strain evidence="1 2">F11</strain>
    </source>
</reference>
<keyword evidence="2" id="KW-1185">Reference proteome</keyword>
<dbReference type="EMBL" id="ML119057">
    <property type="protein sequence ID" value="ROT37593.1"/>
    <property type="molecule type" value="Genomic_DNA"/>
</dbReference>
<gene>
    <name evidence="1" type="ORF">SODALDRAFT_361312</name>
</gene>
<dbReference type="RefSeq" id="XP_028465399.1">
    <property type="nucleotide sequence ID" value="XM_028614355.1"/>
</dbReference>